<evidence type="ECO:0000259" key="1">
    <source>
        <dbReference type="Pfam" id="PF02900"/>
    </source>
</evidence>
<keyword evidence="3" id="KW-1185">Reference proteome</keyword>
<dbReference type="SUPFAM" id="SSF53213">
    <property type="entry name" value="LigB-like"/>
    <property type="match status" value="1"/>
</dbReference>
<dbReference type="CDD" id="cd07359">
    <property type="entry name" value="PCA_45_Doxase_B_like"/>
    <property type="match status" value="1"/>
</dbReference>
<gene>
    <name evidence="2" type="ORF">ACFQ34_22045</name>
</gene>
<evidence type="ECO:0000313" key="2">
    <source>
        <dbReference type="EMBL" id="MFD1235985.1"/>
    </source>
</evidence>
<dbReference type="InterPro" id="IPR004183">
    <property type="entry name" value="Xdiol_dOase_suB"/>
</dbReference>
<evidence type="ECO:0000313" key="3">
    <source>
        <dbReference type="Proteomes" id="UP001597182"/>
    </source>
</evidence>
<reference evidence="3" key="1">
    <citation type="journal article" date="2019" name="Int. J. Syst. Evol. Microbiol.">
        <title>The Global Catalogue of Microorganisms (GCM) 10K type strain sequencing project: providing services to taxonomists for standard genome sequencing and annotation.</title>
        <authorList>
            <consortium name="The Broad Institute Genomics Platform"/>
            <consortium name="The Broad Institute Genome Sequencing Center for Infectious Disease"/>
            <person name="Wu L."/>
            <person name="Ma J."/>
        </authorList>
    </citation>
    <scope>NUCLEOTIDE SEQUENCE [LARGE SCALE GENOMIC DNA]</scope>
    <source>
        <strain evidence="3">CCUG 49018</strain>
    </source>
</reference>
<organism evidence="2 3">
    <name type="scientific">Pseudonocardia benzenivorans</name>
    <dbReference type="NCBI Taxonomy" id="228005"/>
    <lineage>
        <taxon>Bacteria</taxon>
        <taxon>Bacillati</taxon>
        <taxon>Actinomycetota</taxon>
        <taxon>Actinomycetes</taxon>
        <taxon>Pseudonocardiales</taxon>
        <taxon>Pseudonocardiaceae</taxon>
        <taxon>Pseudonocardia</taxon>
    </lineage>
</organism>
<comment type="caution">
    <text evidence="2">The sequence shown here is derived from an EMBL/GenBank/DDBJ whole genome shotgun (WGS) entry which is preliminary data.</text>
</comment>
<sequence>MGVLVAGYGVSHTAMMIRKYRPEDPAQVRVHQAFGRLRDEIARLAPDLIVVVGSEHLNSFGYDAFPQICVGIGDACTGWGDGGVAAARLPLAGGFAAQLLEDGLEAGFDLAFSANPRIDHAFMAPLTLIRPQMDIPVVPVFQNSSTEPLPPLWRSAELGELVRDVVHRRPNAERVVLLGTGGLSHWVATPKMGAVNTDFDRRFLGLVQAGDLDSLVAMKTADVVAEAGNGAPEIRNWITVMAAQRSLAHVLAYESVPDWATGIAVARLFPRDQP</sequence>
<dbReference type="RefSeq" id="WP_379653109.1">
    <property type="nucleotide sequence ID" value="NZ_JBHTMB010000193.1"/>
</dbReference>
<accession>A0ABW3VNS5</accession>
<protein>
    <recommendedName>
        <fullName evidence="1">Extradiol ring-cleavage dioxygenase class III enzyme subunit B domain-containing protein</fullName>
    </recommendedName>
</protein>
<dbReference type="Proteomes" id="UP001597182">
    <property type="component" value="Unassembled WGS sequence"/>
</dbReference>
<dbReference type="Gene3D" id="3.40.830.10">
    <property type="entry name" value="LigB-like"/>
    <property type="match status" value="1"/>
</dbReference>
<dbReference type="EMBL" id="JBHTMB010000193">
    <property type="protein sequence ID" value="MFD1235985.1"/>
    <property type="molecule type" value="Genomic_DNA"/>
</dbReference>
<name>A0ABW3VNS5_9PSEU</name>
<dbReference type="Pfam" id="PF02900">
    <property type="entry name" value="LigB"/>
    <property type="match status" value="1"/>
</dbReference>
<feature type="domain" description="Extradiol ring-cleavage dioxygenase class III enzyme subunit B" evidence="1">
    <location>
        <begin position="8"/>
        <end position="263"/>
    </location>
</feature>
<proteinExistence type="predicted"/>